<feature type="compositionally biased region" description="Basic and acidic residues" evidence="1">
    <location>
        <begin position="966"/>
        <end position="988"/>
    </location>
</feature>
<feature type="domain" description="PPM-type phosphatase" evidence="2">
    <location>
        <begin position="462"/>
        <end position="708"/>
    </location>
</feature>
<evidence type="ECO:0000256" key="1">
    <source>
        <dbReference type="SAM" id="MobiDB-lite"/>
    </source>
</evidence>
<feature type="compositionally biased region" description="Low complexity" evidence="1">
    <location>
        <begin position="293"/>
        <end position="305"/>
    </location>
</feature>
<sequence>MDRRLPALLQHFERNGIKLSWVLILGGINDLGYGADPDAVHAGLLSLYAACQQHGARVLAMTCLQTGGSLGDVHDDRTKLNELIRGTPAAHDYVEVLDLVGGERACDVAVTSGSSPDVAEVILEEIATEKVLGLILLRGYSVYQDDSVAKYSRKHRRFTIRLEAAITEPPAAPYGEDNGAPEKPNLSTNSPVKPSSSTSLTASPVAPWSSPPAGTGNSFGLLDNDDVSDDEGAEAEETEKKKKKKKKKKKGKKAGSGGGEQGEPDASTANGNHADGSADAAAGGDSSGDEAEAAPAAGGEGATAAAKKKKKKKKKGTATVAAVAAPAEEMAEVSKEAPPAHTSPPPPTSRALPSPPEPLPPAPNAAPTSASASAPASAPIHKHASRAMSVDMVEDFGEEKVGSFEVGASLEHDPLLGPAVHHSLGKAHVKGEDKSLEAPTNSWCVKGLDARFAERAVGPEAPGSPAQLAAEGYLPANAAEDSPTGSGGDEAELERARVAAAQDALISRLPKALHAGFVQCDEDVNSRHKSSGTTATLAVQVGWELLVANVGDSLAYLDTGSEIVVISTNHRVSESTEEQERIIKAGGRIKPAMYGEDDLEGEGSGSTTPQEGQQLRVWPGGINMTRTIGDDAAKGLLIAEPSVRQVSLPVTGARLIIASDGLWDAVNAKTIIGQLRTSNAREAASKAAVYAMRHKKHDDDVTVVVADFVPRQSDTHVPGLLKRASGPAVAALAALAAAGLKEERAVQSWRPLDSHSESWRERHRAHRQRAAAYLHELELAEKAEAEAAEELERQRRMAVAPAAGTAGVGTAVRLPAVSDTYRELAELKVPLEALKDLNDEPASEENDWTQVDAKKRKDAGFDVRKELIRAARPGEGRRARSPGSGGREERPTETDGGRRERRDRGGGDRDRRQPRRARDGGTAAIEATVAAPAALAAASHNAEAEVPAEQPQQPQPVDQQQQQAPRAERRERGDRRDRGGRGGRRREGGGTGAPRNSGSAISAEAADTGSAASAAPASTMPPGVVKTSGYLCVPRSLLTGGSGPAVSAAAGPTPAPPVVPAVDATGIAVDAGNAGKPRWERGPRAGARNRREGAAPSSAAPQDGTGGPSKAGDPASVTADDSAAYQRPPRIRRPREQDAAAAAAAVLTGLPTAPAAGHSRRQGLKPITSNRSKYRRNSPTSMLFSSHSCSSTSSRCRSGLRWLHLRQLSPPMQGPWTSERVSARLPACGHRRALQVSTLASRRTAERPFPSARPVWLEVQHSGTRQKWPLQLQPPRLPPSHGRLLLPGVAAVSTLMGVAEAGSQPLPSV</sequence>
<dbReference type="KEGG" id="vcn:VOLCADRAFT_121483"/>
<dbReference type="eggNOG" id="KOG0698">
    <property type="taxonomic scope" value="Eukaryota"/>
</dbReference>
<feature type="compositionally biased region" description="Low complexity" evidence="1">
    <location>
        <begin position="920"/>
        <end position="965"/>
    </location>
</feature>
<dbReference type="InterPro" id="IPR001932">
    <property type="entry name" value="PPM-type_phosphatase-like_dom"/>
</dbReference>
<keyword evidence="4" id="KW-1185">Reference proteome</keyword>
<name>D8UBL1_VOLCA</name>
<organism evidence="4">
    <name type="scientific">Volvox carteri f. nagariensis</name>
    <dbReference type="NCBI Taxonomy" id="3068"/>
    <lineage>
        <taxon>Eukaryota</taxon>
        <taxon>Viridiplantae</taxon>
        <taxon>Chlorophyta</taxon>
        <taxon>core chlorophytes</taxon>
        <taxon>Chlorophyceae</taxon>
        <taxon>CS clade</taxon>
        <taxon>Chlamydomonadales</taxon>
        <taxon>Volvocaceae</taxon>
        <taxon>Volvox</taxon>
    </lineage>
</organism>
<feature type="compositionally biased region" description="Low complexity" evidence="1">
    <location>
        <begin position="1139"/>
        <end position="1156"/>
    </location>
</feature>
<protein>
    <recommendedName>
        <fullName evidence="2">PPM-type phosphatase domain-containing protein</fullName>
    </recommendedName>
</protein>
<dbReference type="PROSITE" id="PS51746">
    <property type="entry name" value="PPM_2"/>
    <property type="match status" value="1"/>
</dbReference>
<reference evidence="3 4" key="1">
    <citation type="journal article" date="2010" name="Science">
        <title>Genomic analysis of organismal complexity in the multicellular green alga Volvox carteri.</title>
        <authorList>
            <person name="Prochnik S.E."/>
            <person name="Umen J."/>
            <person name="Nedelcu A.M."/>
            <person name="Hallmann A."/>
            <person name="Miller S.M."/>
            <person name="Nishii I."/>
            <person name="Ferris P."/>
            <person name="Kuo A."/>
            <person name="Mitros T."/>
            <person name="Fritz-Laylin L.K."/>
            <person name="Hellsten U."/>
            <person name="Chapman J."/>
            <person name="Simakov O."/>
            <person name="Rensing S.A."/>
            <person name="Terry A."/>
            <person name="Pangilinan J."/>
            <person name="Kapitonov V."/>
            <person name="Jurka J."/>
            <person name="Salamov A."/>
            <person name="Shapiro H."/>
            <person name="Schmutz J."/>
            <person name="Grimwood J."/>
            <person name="Lindquist E."/>
            <person name="Lucas S."/>
            <person name="Grigoriev I.V."/>
            <person name="Schmitt R."/>
            <person name="Kirk D."/>
            <person name="Rokhsar D.S."/>
        </authorList>
    </citation>
    <scope>NUCLEOTIDE SEQUENCE [LARGE SCALE GENOMIC DNA]</scope>
    <source>
        <strain evidence="4">f. Nagariensis / Eve</strain>
    </source>
</reference>
<dbReference type="InParanoid" id="D8UBL1"/>
<feature type="compositionally biased region" description="Low complexity" evidence="1">
    <location>
        <begin position="202"/>
        <end position="213"/>
    </location>
</feature>
<dbReference type="OrthoDB" id="10264738at2759"/>
<dbReference type="Gene3D" id="3.40.50.1110">
    <property type="entry name" value="SGNH hydrolase"/>
    <property type="match status" value="1"/>
</dbReference>
<feature type="compositionally biased region" description="Polar residues" evidence="1">
    <location>
        <begin position="1167"/>
        <end position="1184"/>
    </location>
</feature>
<evidence type="ECO:0000313" key="3">
    <source>
        <dbReference type="EMBL" id="EFJ42787.1"/>
    </source>
</evidence>
<evidence type="ECO:0000313" key="4">
    <source>
        <dbReference type="Proteomes" id="UP000001058"/>
    </source>
</evidence>
<feature type="region of interest" description="Disordered" evidence="1">
    <location>
        <begin position="867"/>
        <end position="1028"/>
    </location>
</feature>
<dbReference type="Proteomes" id="UP000001058">
    <property type="component" value="Unassembled WGS sequence"/>
</dbReference>
<proteinExistence type="predicted"/>
<feature type="compositionally biased region" description="Low complexity" evidence="1">
    <location>
        <begin position="274"/>
        <end position="284"/>
    </location>
</feature>
<dbReference type="SMART" id="SM00331">
    <property type="entry name" value="PP2C_SIG"/>
    <property type="match status" value="1"/>
</dbReference>
<dbReference type="InterPro" id="IPR036514">
    <property type="entry name" value="SGNH_hydro_sf"/>
</dbReference>
<dbReference type="Gene3D" id="3.60.40.10">
    <property type="entry name" value="PPM-type phosphatase domain"/>
    <property type="match status" value="1"/>
</dbReference>
<dbReference type="PANTHER" id="PTHR47992">
    <property type="entry name" value="PROTEIN PHOSPHATASE"/>
    <property type="match status" value="1"/>
</dbReference>
<dbReference type="InterPro" id="IPR015655">
    <property type="entry name" value="PP2C"/>
</dbReference>
<dbReference type="SMART" id="SM00332">
    <property type="entry name" value="PP2Cc"/>
    <property type="match status" value="1"/>
</dbReference>
<dbReference type="InterPro" id="IPR036457">
    <property type="entry name" value="PPM-type-like_dom_sf"/>
</dbReference>
<feature type="compositionally biased region" description="Acidic residues" evidence="1">
    <location>
        <begin position="223"/>
        <end position="237"/>
    </location>
</feature>
<feature type="compositionally biased region" description="Basic residues" evidence="1">
    <location>
        <begin position="306"/>
        <end position="316"/>
    </location>
</feature>
<feature type="region of interest" description="Disordered" evidence="1">
    <location>
        <begin position="594"/>
        <end position="613"/>
    </location>
</feature>
<dbReference type="GO" id="GO:0004722">
    <property type="term" value="F:protein serine/threonine phosphatase activity"/>
    <property type="evidence" value="ECO:0007669"/>
    <property type="project" value="InterPro"/>
</dbReference>
<feature type="compositionally biased region" description="Low complexity" evidence="1">
    <location>
        <begin position="317"/>
        <end position="328"/>
    </location>
</feature>
<dbReference type="EMBL" id="GL378378">
    <property type="protein sequence ID" value="EFJ42787.1"/>
    <property type="molecule type" value="Genomic_DNA"/>
</dbReference>
<dbReference type="CDD" id="cd00143">
    <property type="entry name" value="PP2Cc"/>
    <property type="match status" value="1"/>
</dbReference>
<dbReference type="SUPFAM" id="SSF81606">
    <property type="entry name" value="PP2C-like"/>
    <property type="match status" value="1"/>
</dbReference>
<accession>D8UBL1</accession>
<feature type="region of interest" description="Disordered" evidence="1">
    <location>
        <begin position="1069"/>
        <end position="1189"/>
    </location>
</feature>
<gene>
    <name evidence="3" type="ORF">VOLCADRAFT_121483</name>
</gene>
<feature type="compositionally biased region" description="Low complexity" evidence="1">
    <location>
        <begin position="1000"/>
        <end position="1018"/>
    </location>
</feature>
<feature type="compositionally biased region" description="Polar residues" evidence="1">
    <location>
        <begin position="185"/>
        <end position="201"/>
    </location>
</feature>
<feature type="region of interest" description="Disordered" evidence="1">
    <location>
        <begin position="169"/>
        <end position="383"/>
    </location>
</feature>
<feature type="compositionally biased region" description="Basic residues" evidence="1">
    <location>
        <begin position="241"/>
        <end position="253"/>
    </location>
</feature>
<feature type="compositionally biased region" description="Basic and acidic residues" evidence="1">
    <location>
        <begin position="1077"/>
        <end position="1093"/>
    </location>
</feature>
<feature type="compositionally biased region" description="Basic and acidic residues" evidence="1">
    <location>
        <begin position="886"/>
        <end position="919"/>
    </location>
</feature>
<dbReference type="Pfam" id="PF00481">
    <property type="entry name" value="PP2C"/>
    <property type="match status" value="1"/>
</dbReference>
<feature type="compositionally biased region" description="Basic and acidic residues" evidence="1">
    <location>
        <begin position="867"/>
        <end position="878"/>
    </location>
</feature>
<dbReference type="SUPFAM" id="SSF52266">
    <property type="entry name" value="SGNH hydrolase"/>
    <property type="match status" value="1"/>
</dbReference>
<evidence type="ECO:0000259" key="2">
    <source>
        <dbReference type="PROSITE" id="PS51746"/>
    </source>
</evidence>
<dbReference type="RefSeq" id="XP_002956047.1">
    <property type="nucleotide sequence ID" value="XM_002956001.1"/>
</dbReference>
<dbReference type="GeneID" id="9618949"/>
<feature type="compositionally biased region" description="Low complexity" evidence="1">
    <location>
        <begin position="365"/>
        <end position="379"/>
    </location>
</feature>
<feature type="compositionally biased region" description="Pro residues" evidence="1">
    <location>
        <begin position="341"/>
        <end position="364"/>
    </location>
</feature>